<feature type="region of interest" description="Disordered" evidence="1">
    <location>
        <begin position="38"/>
        <end position="58"/>
    </location>
</feature>
<accession>A0AA88VF84</accession>
<dbReference type="AlphaFoldDB" id="A0AA88VF84"/>
<evidence type="ECO:0000313" key="5">
    <source>
        <dbReference type="Proteomes" id="UP001188597"/>
    </source>
</evidence>
<sequence length="588" mass="64154">MAYVPPSSLSCALIPFKPGLSSSKPNFRNCTVKTLKLSSSLNPSNDESSSPTSPNSLDHVKASFAEAKVYKKLTESNLTPKIVDKIENKNDGSVTDVKVGGKKDIPSGVKLAMEKAKEYAKNKGVVGGSKIVEASESTAGLDGGGRGTFGGSSVEKNISKKEGPTISSIDFIGLNFSDKKQGRELPAGLVPVSDPFPEGDLPEVEIIVGDASKFKDAAASKPNTAREDDSDLYKPKVSTWGVFPRPADISKAYGGGRTIQPGHVLETAKDKAAKEKRTRQLIAAYKSQIGLNIDPQLKAECQNDGNSLMDLGKLKEALPFYEKVMDKLPFKVFGSIAATHVPDEKRSKLDDKCEKHISIGYELRSEGYKLYNAINGNIIISRDMAFDEGRINSNMFKVFKNAIVQELEMTDIGLMSCYLGIEVKQKDNEGAGTLVCDQVADICTKPLKVETFDKLRNSLGVKDQSELHGLAALQWSICQDSLSRSDEARVMYEKLQSHPNVQVSKKARQFVFGFQAMEMMKVRSSSLSSTSMGYQNFFEAFLKNNGNYILKEAEVEESKGALSQALPYIVFLVSPIFIVLFIAVQKGI</sequence>
<evidence type="ECO:0000259" key="3">
    <source>
        <dbReference type="Pfam" id="PF25597"/>
    </source>
</evidence>
<name>A0AA88VF84_9ASTE</name>
<evidence type="ECO:0000313" key="4">
    <source>
        <dbReference type="EMBL" id="KAK3007602.1"/>
    </source>
</evidence>
<dbReference type="EMBL" id="JAVXUP010001844">
    <property type="protein sequence ID" value="KAK3007602.1"/>
    <property type="molecule type" value="Genomic_DNA"/>
</dbReference>
<gene>
    <name evidence="4" type="ORF">RJ639_013996</name>
</gene>
<feature type="region of interest" description="Disordered" evidence="1">
    <location>
        <begin position="137"/>
        <end position="159"/>
    </location>
</feature>
<reference evidence="4" key="1">
    <citation type="submission" date="2022-12" db="EMBL/GenBank/DDBJ databases">
        <title>Draft genome assemblies for two species of Escallonia (Escalloniales).</title>
        <authorList>
            <person name="Chanderbali A."/>
            <person name="Dervinis C."/>
            <person name="Anghel I."/>
            <person name="Soltis D."/>
            <person name="Soltis P."/>
            <person name="Zapata F."/>
        </authorList>
    </citation>
    <scope>NUCLEOTIDE SEQUENCE</scope>
    <source>
        <strain evidence="4">UCBG64.0493</strain>
        <tissue evidence="4">Leaf</tissue>
    </source>
</reference>
<evidence type="ECO:0000256" key="1">
    <source>
        <dbReference type="SAM" id="MobiDB-lite"/>
    </source>
</evidence>
<feature type="domain" description="Retroviral polymerase SH3-like" evidence="3">
    <location>
        <begin position="336"/>
        <end position="390"/>
    </location>
</feature>
<feature type="transmembrane region" description="Helical" evidence="2">
    <location>
        <begin position="565"/>
        <end position="584"/>
    </location>
</feature>
<dbReference type="PANTHER" id="PTHR35482">
    <property type="entry name" value="CYTOCHROME C OXIDASE SUBUNIT"/>
    <property type="match status" value="1"/>
</dbReference>
<organism evidence="4 5">
    <name type="scientific">Escallonia herrerae</name>
    <dbReference type="NCBI Taxonomy" id="1293975"/>
    <lineage>
        <taxon>Eukaryota</taxon>
        <taxon>Viridiplantae</taxon>
        <taxon>Streptophyta</taxon>
        <taxon>Embryophyta</taxon>
        <taxon>Tracheophyta</taxon>
        <taxon>Spermatophyta</taxon>
        <taxon>Magnoliopsida</taxon>
        <taxon>eudicotyledons</taxon>
        <taxon>Gunneridae</taxon>
        <taxon>Pentapetalae</taxon>
        <taxon>asterids</taxon>
        <taxon>campanulids</taxon>
        <taxon>Escalloniales</taxon>
        <taxon>Escalloniaceae</taxon>
        <taxon>Escallonia</taxon>
    </lineage>
</organism>
<evidence type="ECO:0000256" key="2">
    <source>
        <dbReference type="SAM" id="Phobius"/>
    </source>
</evidence>
<feature type="compositionally biased region" description="Gly residues" evidence="1">
    <location>
        <begin position="141"/>
        <end position="150"/>
    </location>
</feature>
<keyword evidence="2" id="KW-0812">Transmembrane</keyword>
<proteinExistence type="predicted"/>
<feature type="compositionally biased region" description="Low complexity" evidence="1">
    <location>
        <begin position="38"/>
        <end position="51"/>
    </location>
</feature>
<keyword evidence="2" id="KW-0472">Membrane</keyword>
<protein>
    <recommendedName>
        <fullName evidence="3">Retroviral polymerase SH3-like domain-containing protein</fullName>
    </recommendedName>
</protein>
<keyword evidence="2" id="KW-1133">Transmembrane helix</keyword>
<dbReference type="PANTHER" id="PTHR35482:SF1">
    <property type="entry name" value="CYTOCHROME C OXIDASE SUBUNIT"/>
    <property type="match status" value="1"/>
</dbReference>
<keyword evidence="5" id="KW-1185">Reference proteome</keyword>
<dbReference type="Pfam" id="PF25597">
    <property type="entry name" value="SH3_retrovirus"/>
    <property type="match status" value="1"/>
</dbReference>
<comment type="caution">
    <text evidence="4">The sequence shown here is derived from an EMBL/GenBank/DDBJ whole genome shotgun (WGS) entry which is preliminary data.</text>
</comment>
<dbReference type="InterPro" id="IPR057670">
    <property type="entry name" value="SH3_retrovirus"/>
</dbReference>
<dbReference type="Proteomes" id="UP001188597">
    <property type="component" value="Unassembled WGS sequence"/>
</dbReference>